<name>A0ABD5TWB1_9EURY</name>
<keyword evidence="1" id="KW-1133">Transmembrane helix</keyword>
<reference evidence="2 3" key="1">
    <citation type="journal article" date="2019" name="Int. J. Syst. Evol. Microbiol.">
        <title>The Global Catalogue of Microorganisms (GCM) 10K type strain sequencing project: providing services to taxonomists for standard genome sequencing and annotation.</title>
        <authorList>
            <consortium name="The Broad Institute Genomics Platform"/>
            <consortium name="The Broad Institute Genome Sequencing Center for Infectious Disease"/>
            <person name="Wu L."/>
            <person name="Ma J."/>
        </authorList>
    </citation>
    <scope>NUCLEOTIDE SEQUENCE [LARGE SCALE GENOMIC DNA]</scope>
    <source>
        <strain evidence="2 3">YIM 94188</strain>
    </source>
</reference>
<feature type="transmembrane region" description="Helical" evidence="1">
    <location>
        <begin position="12"/>
        <end position="37"/>
    </location>
</feature>
<comment type="caution">
    <text evidence="2">The sequence shown here is derived from an EMBL/GenBank/DDBJ whole genome shotgun (WGS) entry which is preliminary data.</text>
</comment>
<sequence length="76" mass="7542">MSNRDATSGGVALRLVAVVSVAAVAVLGVGAVATLLLGAPDSSTLAVAAAVLGGVCALGLYATRKARRTETPYWRS</sequence>
<feature type="transmembrane region" description="Helical" evidence="1">
    <location>
        <begin position="43"/>
        <end position="62"/>
    </location>
</feature>
<keyword evidence="3" id="KW-1185">Reference proteome</keyword>
<dbReference type="RefSeq" id="WP_379694172.1">
    <property type="nucleotide sequence ID" value="NZ_JBHSXH010000009.1"/>
</dbReference>
<dbReference type="Proteomes" id="UP001596408">
    <property type="component" value="Unassembled WGS sequence"/>
</dbReference>
<evidence type="ECO:0000256" key="1">
    <source>
        <dbReference type="SAM" id="Phobius"/>
    </source>
</evidence>
<proteinExistence type="predicted"/>
<dbReference type="EMBL" id="JBHSXH010000009">
    <property type="protein sequence ID" value="MFC6824784.1"/>
    <property type="molecule type" value="Genomic_DNA"/>
</dbReference>
<organism evidence="2 3">
    <name type="scientific">Halopelagius fulvigenes</name>
    <dbReference type="NCBI Taxonomy" id="1198324"/>
    <lineage>
        <taxon>Archaea</taxon>
        <taxon>Methanobacteriati</taxon>
        <taxon>Methanobacteriota</taxon>
        <taxon>Stenosarchaea group</taxon>
        <taxon>Halobacteria</taxon>
        <taxon>Halobacteriales</taxon>
        <taxon>Haloferacaceae</taxon>
    </lineage>
</organism>
<protein>
    <submittedName>
        <fullName evidence="2">Uncharacterized protein</fullName>
    </submittedName>
</protein>
<accession>A0ABD5TWB1</accession>
<gene>
    <name evidence="2" type="ORF">ACFQEV_07205</name>
</gene>
<evidence type="ECO:0000313" key="3">
    <source>
        <dbReference type="Proteomes" id="UP001596408"/>
    </source>
</evidence>
<dbReference type="AlphaFoldDB" id="A0ABD5TWB1"/>
<keyword evidence="1" id="KW-0812">Transmembrane</keyword>
<keyword evidence="1" id="KW-0472">Membrane</keyword>
<evidence type="ECO:0000313" key="2">
    <source>
        <dbReference type="EMBL" id="MFC6824784.1"/>
    </source>
</evidence>